<feature type="domain" description="Anaphylatoxin-like" evidence="4">
    <location>
        <begin position="29"/>
        <end position="58"/>
    </location>
</feature>
<organism evidence="5 6">
    <name type="scientific">Chitinophaga agrisoli</name>
    <dbReference type="NCBI Taxonomy" id="2607653"/>
    <lineage>
        <taxon>Bacteria</taxon>
        <taxon>Pseudomonadati</taxon>
        <taxon>Bacteroidota</taxon>
        <taxon>Chitinophagia</taxon>
        <taxon>Chitinophagales</taxon>
        <taxon>Chitinophagaceae</taxon>
        <taxon>Chitinophaga</taxon>
    </lineage>
</organism>
<proteinExistence type="predicted"/>
<dbReference type="Gene3D" id="1.20.91.20">
    <property type="entry name" value="Anaphylotoxins (complement system)"/>
    <property type="match status" value="1"/>
</dbReference>
<reference evidence="5 6" key="1">
    <citation type="submission" date="2019-09" db="EMBL/GenBank/DDBJ databases">
        <title>Chitinophaga ginsengihumi sp. nov., isolated from soil of ginseng rhizosphere.</title>
        <authorList>
            <person name="Lee J."/>
        </authorList>
    </citation>
    <scope>NUCLEOTIDE SEQUENCE [LARGE SCALE GENOMIC DNA]</scope>
    <source>
        <strain evidence="5 6">BN140078</strain>
    </source>
</reference>
<keyword evidence="6" id="KW-1185">Reference proteome</keyword>
<evidence type="ECO:0000313" key="6">
    <source>
        <dbReference type="Proteomes" id="UP000324611"/>
    </source>
</evidence>
<dbReference type="SUPFAM" id="SSF47686">
    <property type="entry name" value="Anaphylotoxins (complement system)"/>
    <property type="match status" value="1"/>
</dbReference>
<evidence type="ECO:0000256" key="1">
    <source>
        <dbReference type="ARBA" id="ARBA00004613"/>
    </source>
</evidence>
<evidence type="ECO:0000313" key="5">
    <source>
        <dbReference type="EMBL" id="KAA2234843.1"/>
    </source>
</evidence>
<accession>A0A5B2V5N8</accession>
<dbReference type="Pfam" id="PF01821">
    <property type="entry name" value="ANATO"/>
    <property type="match status" value="1"/>
</dbReference>
<gene>
    <name evidence="5" type="ORF">F0L74_33120</name>
</gene>
<comment type="subcellular location">
    <subcellularLocation>
        <location evidence="1">Secreted</location>
    </subcellularLocation>
</comment>
<dbReference type="InterPro" id="IPR000020">
    <property type="entry name" value="Anaphylatoxin/fibulin"/>
</dbReference>
<keyword evidence="3" id="KW-1015">Disulfide bond</keyword>
<dbReference type="InterPro" id="IPR018081">
    <property type="entry name" value="Anaphylatoxin_comp_syst"/>
</dbReference>
<dbReference type="AlphaFoldDB" id="A0A5B2V5N8"/>
<dbReference type="GO" id="GO:0005576">
    <property type="term" value="C:extracellular region"/>
    <property type="evidence" value="ECO:0007669"/>
    <property type="project" value="UniProtKB-SubCell"/>
</dbReference>
<sequence length="70" mass="7801">MGGDWGTFSVLIFTFYPSVGKYANTQKQCCADGLKQKRVGYTCERKATFILDGAECVQCGIYYGEIRLEA</sequence>
<comment type="caution">
    <text evidence="5">The sequence shown here is derived from an EMBL/GenBank/DDBJ whole genome shotgun (WGS) entry which is preliminary data.</text>
</comment>
<protein>
    <recommendedName>
        <fullName evidence="4">Anaphylatoxin-like domain-containing protein</fullName>
    </recommendedName>
</protein>
<keyword evidence="2" id="KW-0964">Secreted</keyword>
<dbReference type="EMBL" id="VUOC01000171">
    <property type="protein sequence ID" value="KAA2234843.1"/>
    <property type="molecule type" value="Genomic_DNA"/>
</dbReference>
<name>A0A5B2V5N8_9BACT</name>
<evidence type="ECO:0000259" key="4">
    <source>
        <dbReference type="Pfam" id="PF01821"/>
    </source>
</evidence>
<dbReference type="Proteomes" id="UP000324611">
    <property type="component" value="Unassembled WGS sequence"/>
</dbReference>
<evidence type="ECO:0000256" key="2">
    <source>
        <dbReference type="ARBA" id="ARBA00022525"/>
    </source>
</evidence>
<reference evidence="5 6" key="2">
    <citation type="submission" date="2019-09" db="EMBL/GenBank/DDBJ databases">
        <authorList>
            <person name="Jin C."/>
        </authorList>
    </citation>
    <scope>NUCLEOTIDE SEQUENCE [LARGE SCALE GENOMIC DNA]</scope>
    <source>
        <strain evidence="5 6">BN140078</strain>
    </source>
</reference>
<evidence type="ECO:0000256" key="3">
    <source>
        <dbReference type="ARBA" id="ARBA00023157"/>
    </source>
</evidence>